<keyword evidence="6" id="KW-1185">Reference proteome</keyword>
<evidence type="ECO:0000313" key="5">
    <source>
        <dbReference type="EMBL" id="MRX72460.1"/>
    </source>
</evidence>
<dbReference type="InterPro" id="IPR012341">
    <property type="entry name" value="6hp_glycosidase-like_sf"/>
</dbReference>
<dbReference type="GO" id="GO:0005975">
    <property type="term" value="P:carbohydrate metabolic process"/>
    <property type="evidence" value="ECO:0007669"/>
    <property type="project" value="InterPro"/>
</dbReference>
<dbReference type="PRINTS" id="PR00735">
    <property type="entry name" value="GLHYDRLASE8"/>
</dbReference>
<proteinExistence type="inferred from homology"/>
<comment type="caution">
    <text evidence="5">The sequence shown here is derived from an EMBL/GenBank/DDBJ whole genome shotgun (WGS) entry which is preliminary data.</text>
</comment>
<keyword evidence="4" id="KW-0812">Transmembrane</keyword>
<comment type="similarity">
    <text evidence="1">Belongs to the glycosyl hydrolase 8 (cellulase D) family.</text>
</comment>
<dbReference type="GO" id="GO:0004553">
    <property type="term" value="F:hydrolase activity, hydrolyzing O-glycosyl compounds"/>
    <property type="evidence" value="ECO:0007669"/>
    <property type="project" value="InterPro"/>
</dbReference>
<dbReference type="InterPro" id="IPR008928">
    <property type="entry name" value="6-hairpin_glycosidase_sf"/>
</dbReference>
<feature type="transmembrane region" description="Helical" evidence="4">
    <location>
        <begin position="6"/>
        <end position="26"/>
    </location>
</feature>
<dbReference type="OrthoDB" id="9803461at2"/>
<dbReference type="RefSeq" id="WP_154307626.1">
    <property type="nucleotide sequence ID" value="NZ_WKKI01000016.1"/>
</dbReference>
<keyword evidence="3" id="KW-0326">Glycosidase</keyword>
<dbReference type="EMBL" id="WKKI01000016">
    <property type="protein sequence ID" value="MRX72460.1"/>
    <property type="molecule type" value="Genomic_DNA"/>
</dbReference>
<gene>
    <name evidence="5" type="ORF">GJU40_09915</name>
</gene>
<dbReference type="Gene3D" id="1.50.10.10">
    <property type="match status" value="1"/>
</dbReference>
<protein>
    <submittedName>
        <fullName evidence="5">Beta-glucanase</fullName>
    </submittedName>
</protein>
<sequence length="405" mass="45996">MKGTALKISACLFAVVTGMIAIAILLHVKSIKELSPALMEEDHRVEETLSVYEDWKKRYVKAADEGYYISYNSSHDTVSEAHGYGMLIFAAMADHDSSARQHFDGMFQYFKSFPSSENSALMAWKQVRGSDGRMEDMQPEKTSSAADGDMDIALSLLIADQKWGSREIDYKQEALQIIEALMESVVDQEDWILLLGDWADKGDMQYRKATRSSDWMPGHFYAFYQATGDSRWMNVYEKTIAIMQDLYEKHSPATALMPDFAAKEEELFLPVEAQFLESPYDGDYYYNACRYPWRAAAGLAVKEDERLRSMITKLNEWMKKETGGNPESILAGYRLDGTPVSSHSDLAFTAPFTAAAYAVEGDSSWHQDLWNTVADENYEGNYYDETIRLLVMLQISGLDNHDDLF</sequence>
<evidence type="ECO:0000256" key="2">
    <source>
        <dbReference type="ARBA" id="ARBA00022801"/>
    </source>
</evidence>
<dbReference type="AlphaFoldDB" id="A0A7X2IZB2"/>
<accession>A0A7X2IZB2</accession>
<keyword evidence="4" id="KW-0472">Membrane</keyword>
<organism evidence="5 6">
    <name type="scientific">Metabacillus lacus</name>
    <dbReference type="NCBI Taxonomy" id="1983721"/>
    <lineage>
        <taxon>Bacteria</taxon>
        <taxon>Bacillati</taxon>
        <taxon>Bacillota</taxon>
        <taxon>Bacilli</taxon>
        <taxon>Bacillales</taxon>
        <taxon>Bacillaceae</taxon>
        <taxon>Metabacillus</taxon>
    </lineage>
</organism>
<dbReference type="Pfam" id="PF01270">
    <property type="entry name" value="Glyco_hydro_8"/>
    <property type="match status" value="1"/>
</dbReference>
<name>A0A7X2IZB2_9BACI</name>
<dbReference type="SUPFAM" id="SSF48208">
    <property type="entry name" value="Six-hairpin glycosidases"/>
    <property type="match status" value="1"/>
</dbReference>
<reference evidence="5 6" key="1">
    <citation type="submission" date="2019-11" db="EMBL/GenBank/DDBJ databases">
        <title>Bacillus lacus genome.</title>
        <authorList>
            <person name="Allen C.J."/>
            <person name="Newman J.D."/>
        </authorList>
    </citation>
    <scope>NUCLEOTIDE SEQUENCE [LARGE SCALE GENOMIC DNA]</scope>
    <source>
        <strain evidence="5 6">KCTC 33946</strain>
    </source>
</reference>
<keyword evidence="4" id="KW-1133">Transmembrane helix</keyword>
<evidence type="ECO:0000256" key="3">
    <source>
        <dbReference type="ARBA" id="ARBA00023295"/>
    </source>
</evidence>
<keyword evidence="2" id="KW-0378">Hydrolase</keyword>
<evidence type="ECO:0000256" key="4">
    <source>
        <dbReference type="SAM" id="Phobius"/>
    </source>
</evidence>
<dbReference type="InterPro" id="IPR002037">
    <property type="entry name" value="Glyco_hydro_8"/>
</dbReference>
<evidence type="ECO:0000256" key="1">
    <source>
        <dbReference type="ARBA" id="ARBA00009209"/>
    </source>
</evidence>
<dbReference type="Proteomes" id="UP000448867">
    <property type="component" value="Unassembled WGS sequence"/>
</dbReference>
<evidence type="ECO:0000313" key="6">
    <source>
        <dbReference type="Proteomes" id="UP000448867"/>
    </source>
</evidence>